<reference evidence="2" key="2">
    <citation type="submission" date="2020-05" db="UniProtKB">
        <authorList>
            <consortium name="EnsemblMetazoa"/>
        </authorList>
    </citation>
    <scope>IDENTIFICATION</scope>
    <source>
        <strain evidence="2">IAEA</strain>
    </source>
</reference>
<dbReference type="AlphaFoldDB" id="A0A1A9WZ58"/>
<reference evidence="3" key="1">
    <citation type="submission" date="2014-03" db="EMBL/GenBank/DDBJ databases">
        <authorList>
            <person name="Aksoy S."/>
            <person name="Warren W."/>
            <person name="Wilson R.K."/>
        </authorList>
    </citation>
    <scope>NUCLEOTIDE SEQUENCE [LARGE SCALE GENOMIC DNA]</scope>
    <source>
        <strain evidence="3">IAEA</strain>
    </source>
</reference>
<evidence type="ECO:0000313" key="3">
    <source>
        <dbReference type="Proteomes" id="UP000091820"/>
    </source>
</evidence>
<feature type="transmembrane region" description="Helical" evidence="1">
    <location>
        <begin position="45"/>
        <end position="67"/>
    </location>
</feature>
<evidence type="ECO:0000256" key="1">
    <source>
        <dbReference type="SAM" id="Phobius"/>
    </source>
</evidence>
<organism evidence="2 3">
    <name type="scientific">Glossina brevipalpis</name>
    <dbReference type="NCBI Taxonomy" id="37001"/>
    <lineage>
        <taxon>Eukaryota</taxon>
        <taxon>Metazoa</taxon>
        <taxon>Ecdysozoa</taxon>
        <taxon>Arthropoda</taxon>
        <taxon>Hexapoda</taxon>
        <taxon>Insecta</taxon>
        <taxon>Pterygota</taxon>
        <taxon>Neoptera</taxon>
        <taxon>Endopterygota</taxon>
        <taxon>Diptera</taxon>
        <taxon>Brachycera</taxon>
        <taxon>Muscomorpha</taxon>
        <taxon>Hippoboscoidea</taxon>
        <taxon>Glossinidae</taxon>
        <taxon>Glossina</taxon>
    </lineage>
</organism>
<feature type="transmembrane region" description="Helical" evidence="1">
    <location>
        <begin position="129"/>
        <end position="153"/>
    </location>
</feature>
<keyword evidence="1" id="KW-0472">Membrane</keyword>
<keyword evidence="3" id="KW-1185">Reference proteome</keyword>
<name>A0A1A9WZ58_9MUSC</name>
<evidence type="ECO:0000313" key="2">
    <source>
        <dbReference type="EnsemblMetazoa" id="GBRI038035-PA"/>
    </source>
</evidence>
<sequence length="183" mass="21558">MIEFLSIFNFEKRKRFIKFSSKYVCTTKYTQNKKLRTVDDSNNKFIGFIYNCHFFVTPATALVFTYVHKQQCQNTRSHIYRPLLQLLIYHDDDDDDALTLQQLLLIPPATTKTLTTKHKPYNHHHYQPVCYTVTVLSCVLCDVLPFAVCLTFFKKFFTGSLSVFFVLTLKSEKYSFEMKRSLS</sequence>
<keyword evidence="1" id="KW-0812">Transmembrane</keyword>
<proteinExistence type="predicted"/>
<keyword evidence="1" id="KW-1133">Transmembrane helix</keyword>
<dbReference type="EnsemblMetazoa" id="GBRI038035-RA">
    <property type="protein sequence ID" value="GBRI038035-PA"/>
    <property type="gene ID" value="GBRI038035"/>
</dbReference>
<accession>A0A1A9WZ58</accession>
<dbReference type="Proteomes" id="UP000091820">
    <property type="component" value="Unassembled WGS sequence"/>
</dbReference>
<protein>
    <submittedName>
        <fullName evidence="2">Uncharacterized protein</fullName>
    </submittedName>
</protein>
<dbReference type="VEuPathDB" id="VectorBase:GBRI038035"/>